<evidence type="ECO:0000313" key="2">
    <source>
        <dbReference type="Proteomes" id="UP001283361"/>
    </source>
</evidence>
<name>A0AAE1EAM2_9GAST</name>
<dbReference type="Proteomes" id="UP001283361">
    <property type="component" value="Unassembled WGS sequence"/>
</dbReference>
<comment type="caution">
    <text evidence="1">The sequence shown here is derived from an EMBL/GenBank/DDBJ whole genome shotgun (WGS) entry which is preliminary data.</text>
</comment>
<gene>
    <name evidence="1" type="ORF">RRG08_027171</name>
</gene>
<sequence>MCIVRQWPRLLSKIVVIDMVSKLPPPIPFKVLLDSLFHNITTLEVVKEWLLISNVKLMESYVFIPESTILSLQSSRVYFSVQMVSKGEENRPQQGIGGVKRMCRRIQHN</sequence>
<accession>A0AAE1EAM2</accession>
<reference evidence="1" key="1">
    <citation type="journal article" date="2023" name="G3 (Bethesda)">
        <title>A reference genome for the long-term kleptoplast-retaining sea slug Elysia crispata morphotype clarki.</title>
        <authorList>
            <person name="Eastman K.E."/>
            <person name="Pendleton A.L."/>
            <person name="Shaikh M.A."/>
            <person name="Suttiyut T."/>
            <person name="Ogas R."/>
            <person name="Tomko P."/>
            <person name="Gavelis G."/>
            <person name="Widhalm J.R."/>
            <person name="Wisecaver J.H."/>
        </authorList>
    </citation>
    <scope>NUCLEOTIDE SEQUENCE</scope>
    <source>
        <strain evidence="1">ECLA1</strain>
    </source>
</reference>
<protein>
    <submittedName>
        <fullName evidence="1">Uncharacterized protein</fullName>
    </submittedName>
</protein>
<evidence type="ECO:0000313" key="1">
    <source>
        <dbReference type="EMBL" id="KAK3799665.1"/>
    </source>
</evidence>
<proteinExistence type="predicted"/>
<organism evidence="1 2">
    <name type="scientific">Elysia crispata</name>
    <name type="common">lettuce slug</name>
    <dbReference type="NCBI Taxonomy" id="231223"/>
    <lineage>
        <taxon>Eukaryota</taxon>
        <taxon>Metazoa</taxon>
        <taxon>Spiralia</taxon>
        <taxon>Lophotrochozoa</taxon>
        <taxon>Mollusca</taxon>
        <taxon>Gastropoda</taxon>
        <taxon>Heterobranchia</taxon>
        <taxon>Euthyneura</taxon>
        <taxon>Panpulmonata</taxon>
        <taxon>Sacoglossa</taxon>
        <taxon>Placobranchoidea</taxon>
        <taxon>Plakobranchidae</taxon>
        <taxon>Elysia</taxon>
    </lineage>
</organism>
<dbReference type="AlphaFoldDB" id="A0AAE1EAM2"/>
<dbReference type="EMBL" id="JAWDGP010000545">
    <property type="protein sequence ID" value="KAK3799665.1"/>
    <property type="molecule type" value="Genomic_DNA"/>
</dbReference>
<keyword evidence="2" id="KW-1185">Reference proteome</keyword>